<dbReference type="RefSeq" id="WP_192285722.1">
    <property type="nucleotide sequence ID" value="NZ_JBHSTT010000082.1"/>
</dbReference>
<dbReference type="InterPro" id="IPR002934">
    <property type="entry name" value="Polymerase_NTP_transf_dom"/>
</dbReference>
<protein>
    <submittedName>
        <fullName evidence="2">Nucleotidyltransferase domain-containing protein</fullName>
    </submittedName>
</protein>
<dbReference type="PANTHER" id="PTHR33933">
    <property type="entry name" value="NUCLEOTIDYLTRANSFERASE"/>
    <property type="match status" value="1"/>
</dbReference>
<dbReference type="EMBL" id="JBHSTT010000082">
    <property type="protein sequence ID" value="MFC6391758.1"/>
    <property type="molecule type" value="Genomic_DNA"/>
</dbReference>
<evidence type="ECO:0000313" key="3">
    <source>
        <dbReference type="Proteomes" id="UP001596237"/>
    </source>
</evidence>
<evidence type="ECO:0000259" key="1">
    <source>
        <dbReference type="Pfam" id="PF01909"/>
    </source>
</evidence>
<keyword evidence="3" id="KW-1185">Reference proteome</keyword>
<dbReference type="PANTHER" id="PTHR33933:SF1">
    <property type="entry name" value="PROTEIN ADENYLYLTRANSFERASE MNTA-RELATED"/>
    <property type="match status" value="1"/>
</dbReference>
<dbReference type="Proteomes" id="UP001596237">
    <property type="component" value="Unassembled WGS sequence"/>
</dbReference>
<reference evidence="3" key="1">
    <citation type="journal article" date="2019" name="Int. J. Syst. Evol. Microbiol.">
        <title>The Global Catalogue of Microorganisms (GCM) 10K type strain sequencing project: providing services to taxonomists for standard genome sequencing and annotation.</title>
        <authorList>
            <consortium name="The Broad Institute Genomics Platform"/>
            <consortium name="The Broad Institute Genome Sequencing Center for Infectious Disease"/>
            <person name="Wu L."/>
            <person name="Ma J."/>
        </authorList>
    </citation>
    <scope>NUCLEOTIDE SEQUENCE [LARGE SCALE GENOMIC DNA]</scope>
    <source>
        <strain evidence="3">CCUG 36916</strain>
    </source>
</reference>
<organism evidence="2 3">
    <name type="scientific">Methylorubrum zatmanii</name>
    <dbReference type="NCBI Taxonomy" id="29429"/>
    <lineage>
        <taxon>Bacteria</taxon>
        <taxon>Pseudomonadati</taxon>
        <taxon>Pseudomonadota</taxon>
        <taxon>Alphaproteobacteria</taxon>
        <taxon>Hyphomicrobiales</taxon>
        <taxon>Methylobacteriaceae</taxon>
        <taxon>Methylorubrum</taxon>
    </lineage>
</organism>
<dbReference type="SUPFAM" id="SSF81301">
    <property type="entry name" value="Nucleotidyltransferase"/>
    <property type="match status" value="1"/>
</dbReference>
<dbReference type="Gene3D" id="3.30.460.10">
    <property type="entry name" value="Beta Polymerase, domain 2"/>
    <property type="match status" value="1"/>
</dbReference>
<gene>
    <name evidence="2" type="ORF">ACFQDP_20840</name>
</gene>
<proteinExistence type="predicted"/>
<dbReference type="InterPro" id="IPR043519">
    <property type="entry name" value="NT_sf"/>
</dbReference>
<dbReference type="CDD" id="cd05403">
    <property type="entry name" value="NT_KNTase_like"/>
    <property type="match status" value="1"/>
</dbReference>
<feature type="domain" description="Polymerase nucleotidyl transferase" evidence="1">
    <location>
        <begin position="27"/>
        <end position="101"/>
    </location>
</feature>
<dbReference type="Pfam" id="PF01909">
    <property type="entry name" value="NTP_transf_2"/>
    <property type="match status" value="1"/>
</dbReference>
<comment type="caution">
    <text evidence="2">The sequence shown here is derived from an EMBL/GenBank/DDBJ whole genome shotgun (WGS) entry which is preliminary data.</text>
</comment>
<evidence type="ECO:0000313" key="2">
    <source>
        <dbReference type="EMBL" id="MFC6391758.1"/>
    </source>
</evidence>
<accession>A0ABW1WWH2</accession>
<sequence>MTDPKQGATAIQPQFPDAATERGVRAFLRRIGGRYPIREVFLFGSRARGTHDAESDADLAIVLDGDSAERRQVSGEMAEIAFDVLLETGLLVQAVPMWEEEWRQPERFPNPDLIASIRRDGIRL</sequence>
<dbReference type="InterPro" id="IPR052548">
    <property type="entry name" value="Type_VII_TA_antitoxin"/>
</dbReference>
<name>A0ABW1WWH2_9HYPH</name>